<dbReference type="PANTHER" id="PTHR19890:SF10">
    <property type="entry name" value="FIBROBLAST GROWTH FACTOR RECEPTOR-LIKE 1"/>
    <property type="match status" value="1"/>
</dbReference>
<evidence type="ECO:0000256" key="9">
    <source>
        <dbReference type="ARBA" id="ARBA00022777"/>
    </source>
</evidence>
<keyword evidence="8" id="KW-0547">Nucleotide-binding</keyword>
<dbReference type="InterPro" id="IPR003599">
    <property type="entry name" value="Ig_sub"/>
</dbReference>
<evidence type="ECO:0000256" key="10">
    <source>
        <dbReference type="ARBA" id="ARBA00022840"/>
    </source>
</evidence>
<keyword evidence="5 18" id="KW-0812">Transmembrane</keyword>
<keyword evidence="4" id="KW-0808">Transferase</keyword>
<evidence type="ECO:0000256" key="11">
    <source>
        <dbReference type="ARBA" id="ARBA00022989"/>
    </source>
</evidence>
<organism evidence="20 21">
    <name type="scientific">Coptotermes formosanus</name>
    <name type="common">Formosan subterranean termite</name>
    <dbReference type="NCBI Taxonomy" id="36987"/>
    <lineage>
        <taxon>Eukaryota</taxon>
        <taxon>Metazoa</taxon>
        <taxon>Ecdysozoa</taxon>
        <taxon>Arthropoda</taxon>
        <taxon>Hexapoda</taxon>
        <taxon>Insecta</taxon>
        <taxon>Pterygota</taxon>
        <taxon>Neoptera</taxon>
        <taxon>Polyneoptera</taxon>
        <taxon>Dictyoptera</taxon>
        <taxon>Blattodea</taxon>
        <taxon>Blattoidea</taxon>
        <taxon>Termitoidae</taxon>
        <taxon>Rhinotermitidae</taxon>
        <taxon>Coptotermes</taxon>
    </lineage>
</organism>
<keyword evidence="12 18" id="KW-0472">Membrane</keyword>
<keyword evidence="15" id="KW-0675">Receptor</keyword>
<dbReference type="OrthoDB" id="6244905at2759"/>
<evidence type="ECO:0000256" key="12">
    <source>
        <dbReference type="ARBA" id="ARBA00023136"/>
    </source>
</evidence>
<feature type="transmembrane region" description="Helical" evidence="18">
    <location>
        <begin position="21"/>
        <end position="46"/>
    </location>
</feature>
<evidence type="ECO:0000256" key="7">
    <source>
        <dbReference type="ARBA" id="ARBA00022737"/>
    </source>
</evidence>
<evidence type="ECO:0000256" key="6">
    <source>
        <dbReference type="ARBA" id="ARBA00022729"/>
    </source>
</evidence>
<feature type="transmembrane region" description="Helical" evidence="18">
    <location>
        <begin position="306"/>
        <end position="326"/>
    </location>
</feature>
<dbReference type="AlphaFoldDB" id="A0A6L2PIB8"/>
<keyword evidence="9" id="KW-0418">Kinase</keyword>
<dbReference type="Pfam" id="PF13927">
    <property type="entry name" value="Ig_3"/>
    <property type="match status" value="1"/>
</dbReference>
<keyword evidence="11 18" id="KW-1133">Transmembrane helix</keyword>
<keyword evidence="21" id="KW-1185">Reference proteome</keyword>
<dbReference type="EMBL" id="BLKM01003955">
    <property type="protein sequence ID" value="GFG30188.1"/>
    <property type="molecule type" value="Genomic_DNA"/>
</dbReference>
<evidence type="ECO:0000313" key="21">
    <source>
        <dbReference type="Proteomes" id="UP000502823"/>
    </source>
</evidence>
<dbReference type="InterPro" id="IPR036179">
    <property type="entry name" value="Ig-like_dom_sf"/>
</dbReference>
<dbReference type="InterPro" id="IPR003598">
    <property type="entry name" value="Ig_sub2"/>
</dbReference>
<evidence type="ECO:0000256" key="2">
    <source>
        <dbReference type="ARBA" id="ARBA00011902"/>
    </source>
</evidence>
<dbReference type="FunCoup" id="A0A6L2PIB8">
    <property type="interactions" value="3"/>
</dbReference>
<evidence type="ECO:0000256" key="3">
    <source>
        <dbReference type="ARBA" id="ARBA00022553"/>
    </source>
</evidence>
<keyword evidence="3" id="KW-0597">Phosphoprotein</keyword>
<accession>A0A6L2PIB8</accession>
<reference evidence="21" key="1">
    <citation type="submission" date="2020-01" db="EMBL/GenBank/DDBJ databases">
        <title>Draft genome sequence of the Termite Coptotermes fromosanus.</title>
        <authorList>
            <person name="Itakura S."/>
            <person name="Yosikawa Y."/>
            <person name="Umezawa K."/>
        </authorList>
    </citation>
    <scope>NUCLEOTIDE SEQUENCE [LARGE SCALE GENOMIC DNA]</scope>
</reference>
<evidence type="ECO:0000256" key="18">
    <source>
        <dbReference type="SAM" id="Phobius"/>
    </source>
</evidence>
<keyword evidence="17" id="KW-0393">Immunoglobulin domain</keyword>
<proteinExistence type="predicted"/>
<dbReference type="Gene3D" id="2.60.40.10">
    <property type="entry name" value="Immunoglobulins"/>
    <property type="match status" value="2"/>
</dbReference>
<keyword evidence="14" id="KW-1015">Disulfide bond</keyword>
<dbReference type="InterPro" id="IPR052615">
    <property type="entry name" value="FGFRL"/>
</dbReference>
<dbReference type="InParanoid" id="A0A6L2PIB8"/>
<evidence type="ECO:0000256" key="16">
    <source>
        <dbReference type="ARBA" id="ARBA00023180"/>
    </source>
</evidence>
<protein>
    <recommendedName>
        <fullName evidence="2">receptor protein-tyrosine kinase</fullName>
        <ecNumber evidence="2">2.7.10.1</ecNumber>
    </recommendedName>
</protein>
<dbReference type="EC" id="2.7.10.1" evidence="2"/>
<keyword evidence="10" id="KW-0067">ATP-binding</keyword>
<dbReference type="InterPro" id="IPR013783">
    <property type="entry name" value="Ig-like_fold"/>
</dbReference>
<keyword evidence="6" id="KW-0732">Signal</keyword>
<dbReference type="Proteomes" id="UP000502823">
    <property type="component" value="Unassembled WGS sequence"/>
</dbReference>
<dbReference type="SMART" id="SM00409">
    <property type="entry name" value="IG"/>
    <property type="match status" value="2"/>
</dbReference>
<dbReference type="SMART" id="SM00408">
    <property type="entry name" value="IGc2"/>
    <property type="match status" value="1"/>
</dbReference>
<evidence type="ECO:0000259" key="19">
    <source>
        <dbReference type="PROSITE" id="PS50835"/>
    </source>
</evidence>
<evidence type="ECO:0000256" key="14">
    <source>
        <dbReference type="ARBA" id="ARBA00023157"/>
    </source>
</evidence>
<dbReference type="InterPro" id="IPR007110">
    <property type="entry name" value="Ig-like_dom"/>
</dbReference>
<dbReference type="PROSITE" id="PS50835">
    <property type="entry name" value="IG_LIKE"/>
    <property type="match status" value="2"/>
</dbReference>
<evidence type="ECO:0000256" key="5">
    <source>
        <dbReference type="ARBA" id="ARBA00022692"/>
    </source>
</evidence>
<evidence type="ECO:0000256" key="13">
    <source>
        <dbReference type="ARBA" id="ARBA00023137"/>
    </source>
</evidence>
<sequence>MVQPDRPQMTVRSRKDVICGVVWRMSVLLTAHGMATVICLSFHIVAGQNKDFQNHPVATPASPVRITQPVGSEVRLQCCNKGRRGILYQEHCSSHDVVWHYRRCGDRFNFTSCDSLSSNESWRTICGSSSNPCNSTVILNITTEGDSGLYRCSMSHRNRTSRNFKVTQIYELEVTERLGPPEILQEQPSNVTVHQGNRAIFQCRVHSKDRPIFYWLRRTDYRTSNYVSIPLLNDTYEASSEHGKQELPGDIYLSKLILSRSSKRDHGYYTCLAVNGKGFQYRGAYLTVLTHTPGEHSTSDVPTSSLPLLFLIPAALILVPVIAWVCCRWKQHHRRNCPPPHCRHDAVINTRREHHNNNPVHKQQRGAHSGFKYTSVSINGTRKCGSSERERTSSHLQQQIKLDCVTKVSDYAAIGLAVFGHSVLSQYVSGDGQEIRTASDMTTSNSAKI</sequence>
<comment type="subcellular location">
    <subcellularLocation>
        <location evidence="1">Membrane</location>
        <topology evidence="1">Single-pass membrane protein</topology>
    </subcellularLocation>
</comment>
<evidence type="ECO:0000313" key="20">
    <source>
        <dbReference type="EMBL" id="GFG30188.1"/>
    </source>
</evidence>
<name>A0A6L2PIB8_COPFO</name>
<keyword evidence="7" id="KW-0677">Repeat</keyword>
<gene>
    <name evidence="20" type="ORF">Cfor_06530</name>
</gene>
<evidence type="ECO:0000256" key="4">
    <source>
        <dbReference type="ARBA" id="ARBA00022679"/>
    </source>
</evidence>
<dbReference type="PANTHER" id="PTHR19890">
    <property type="entry name" value="FIBROBLAST GROWTH FACTOR RECEPTOR"/>
    <property type="match status" value="1"/>
</dbReference>
<evidence type="ECO:0000256" key="17">
    <source>
        <dbReference type="ARBA" id="ARBA00023319"/>
    </source>
</evidence>
<feature type="domain" description="Ig-like" evidence="19">
    <location>
        <begin position="56"/>
        <end position="167"/>
    </location>
</feature>
<dbReference type="GO" id="GO:0004714">
    <property type="term" value="F:transmembrane receptor protein tyrosine kinase activity"/>
    <property type="evidence" value="ECO:0007669"/>
    <property type="project" value="UniProtKB-EC"/>
</dbReference>
<evidence type="ECO:0000256" key="8">
    <source>
        <dbReference type="ARBA" id="ARBA00022741"/>
    </source>
</evidence>
<feature type="domain" description="Ig-like" evidence="19">
    <location>
        <begin position="181"/>
        <end position="287"/>
    </location>
</feature>
<keyword evidence="16" id="KW-0325">Glycoprotein</keyword>
<dbReference type="SUPFAM" id="SSF48726">
    <property type="entry name" value="Immunoglobulin"/>
    <property type="match status" value="1"/>
</dbReference>
<evidence type="ECO:0000256" key="15">
    <source>
        <dbReference type="ARBA" id="ARBA00023170"/>
    </source>
</evidence>
<dbReference type="GO" id="GO:0016020">
    <property type="term" value="C:membrane"/>
    <property type="evidence" value="ECO:0007669"/>
    <property type="project" value="UniProtKB-SubCell"/>
</dbReference>
<evidence type="ECO:0000256" key="1">
    <source>
        <dbReference type="ARBA" id="ARBA00004167"/>
    </source>
</evidence>
<comment type="caution">
    <text evidence="20">The sequence shown here is derived from an EMBL/GenBank/DDBJ whole genome shotgun (WGS) entry which is preliminary data.</text>
</comment>
<dbReference type="FunFam" id="2.60.40.10:FF:000020">
    <property type="entry name" value="Fibroblast growth factor receptor"/>
    <property type="match status" value="1"/>
</dbReference>
<dbReference type="GO" id="GO:0005524">
    <property type="term" value="F:ATP binding"/>
    <property type="evidence" value="ECO:0007669"/>
    <property type="project" value="UniProtKB-KW"/>
</dbReference>
<keyword evidence="13" id="KW-0829">Tyrosine-protein kinase</keyword>